<dbReference type="InterPro" id="IPR036661">
    <property type="entry name" value="Luciferase-like_sf"/>
</dbReference>
<sequence length="347" mass="37684">MKLGLYLGYSGAKLELPVDTVLEAERLGWDSVWTAEAYGSDAVTPLAYLAALTKRIKLGTAIMQIPARTPAMTAMTAMTLDALSGGRMLVGLGLSGPQVVEGWHGQPYGHPAARLREYVAILRKIWAREEPVEFHGKEYNLPYTGPGATGLGKPLKSILHGRNMPIYLATLGPNNIRLTAEIADGWIPAFFSPYRMDVFRPDLEAGFARAGGGKSMKDFDIVATCNVVITDDVKAGLAATKPGIALYVGGMGARQKNFYNELMQRYGYTEAAARVQELYLAGRKAEAEAAVPDELADEMSLVGPVERIRERYKAWEDSGVGTMLIATRDSRVLQLMAELIGALANTR</sequence>
<feature type="domain" description="Luciferase-like" evidence="2">
    <location>
        <begin position="17"/>
        <end position="320"/>
    </location>
</feature>
<dbReference type="Proteomes" id="UP000326331">
    <property type="component" value="Chromosome"/>
</dbReference>
<dbReference type="PANTHER" id="PTHR43244:SF1">
    <property type="entry name" value="5,10-METHYLENETETRAHYDROMETHANOPTERIN REDUCTASE"/>
    <property type="match status" value="1"/>
</dbReference>
<dbReference type="InterPro" id="IPR011251">
    <property type="entry name" value="Luciferase-like_dom"/>
</dbReference>
<evidence type="ECO:0000313" key="3">
    <source>
        <dbReference type="EMBL" id="QFG03216.1"/>
    </source>
</evidence>
<dbReference type="Gene3D" id="3.20.20.30">
    <property type="entry name" value="Luciferase-like domain"/>
    <property type="match status" value="1"/>
</dbReference>
<name>A0ABX6C454_9CHLR</name>
<keyword evidence="1" id="KW-0560">Oxidoreductase</keyword>
<keyword evidence="4" id="KW-1185">Reference proteome</keyword>
<proteinExistence type="predicted"/>
<dbReference type="NCBIfam" id="TIGR03559">
    <property type="entry name" value="F420_Rv3520c"/>
    <property type="match status" value="1"/>
</dbReference>
<organism evidence="3 4">
    <name type="scientific">Tepidiforma bonchosmolovskayae</name>
    <dbReference type="NCBI Taxonomy" id="2601677"/>
    <lineage>
        <taxon>Bacteria</taxon>
        <taxon>Bacillati</taxon>
        <taxon>Chloroflexota</taxon>
        <taxon>Tepidiformia</taxon>
        <taxon>Tepidiformales</taxon>
        <taxon>Tepidiformaceae</taxon>
        <taxon>Tepidiforma</taxon>
    </lineage>
</organism>
<dbReference type="RefSeq" id="WP_158067155.1">
    <property type="nucleotide sequence ID" value="NZ_CP042829.1"/>
</dbReference>
<accession>A0ABX6C454</accession>
<dbReference type="Pfam" id="PF00296">
    <property type="entry name" value="Bac_luciferase"/>
    <property type="match status" value="1"/>
</dbReference>
<evidence type="ECO:0000259" key="2">
    <source>
        <dbReference type="Pfam" id="PF00296"/>
    </source>
</evidence>
<evidence type="ECO:0000313" key="4">
    <source>
        <dbReference type="Proteomes" id="UP000326331"/>
    </source>
</evidence>
<dbReference type="InterPro" id="IPR050564">
    <property type="entry name" value="F420-G6PD/mer"/>
</dbReference>
<evidence type="ECO:0000256" key="1">
    <source>
        <dbReference type="ARBA" id="ARBA00023002"/>
    </source>
</evidence>
<dbReference type="CDD" id="cd01097">
    <property type="entry name" value="Tetrahydromethanopterin_reductase"/>
    <property type="match status" value="1"/>
</dbReference>
<dbReference type="PANTHER" id="PTHR43244">
    <property type="match status" value="1"/>
</dbReference>
<reference evidence="3 4" key="2">
    <citation type="submission" date="2019-10" db="EMBL/GenBank/DDBJ databases">
        <title>Thermopilla bonchosmolovskayae gen. nov., sp. nov., a moderately thermophilic Chloroflexi bacterium from a Chukotka hot spring (Arctic, Russia), representing a novel classis Thermopillaia, which include previously uncultivated lineage OLB14.</title>
        <authorList>
            <person name="Kochetkova T.V."/>
            <person name="Zayulina K.S."/>
            <person name="Zhigarkov V.S."/>
            <person name="Minaev N.V."/>
            <person name="Novikov A."/>
            <person name="Toshchakov S.V."/>
            <person name="Elcheninov A.G."/>
            <person name="Kublanov I.V."/>
        </authorList>
    </citation>
    <scope>NUCLEOTIDE SEQUENCE [LARGE SCALE GENOMIC DNA]</scope>
    <source>
        <strain evidence="3 4">3753O</strain>
    </source>
</reference>
<gene>
    <name evidence="3" type="ORF">Tbon_07880</name>
</gene>
<dbReference type="EMBL" id="CP042829">
    <property type="protein sequence ID" value="QFG03216.1"/>
    <property type="molecule type" value="Genomic_DNA"/>
</dbReference>
<dbReference type="SUPFAM" id="SSF51679">
    <property type="entry name" value="Bacterial luciferase-like"/>
    <property type="match status" value="1"/>
</dbReference>
<reference evidence="3 4" key="1">
    <citation type="submission" date="2019-08" db="EMBL/GenBank/DDBJ databases">
        <authorList>
            <person name="Toschakov S.V."/>
        </authorList>
    </citation>
    <scope>NUCLEOTIDE SEQUENCE [LARGE SCALE GENOMIC DNA]</scope>
    <source>
        <strain evidence="3 4">3753O</strain>
    </source>
</reference>
<dbReference type="InterPro" id="IPR019951">
    <property type="entry name" value="F420_OxRdatse_Rv3520c_pred"/>
</dbReference>
<protein>
    <submittedName>
        <fullName evidence="3">LLM class F420-dependent oxidoreductase</fullName>
    </submittedName>
</protein>